<feature type="region of interest" description="Disordered" evidence="1">
    <location>
        <begin position="301"/>
        <end position="322"/>
    </location>
</feature>
<dbReference type="EMBL" id="KN837131">
    <property type="protein sequence ID" value="KIJ42203.1"/>
    <property type="molecule type" value="Genomic_DNA"/>
</dbReference>
<reference evidence="2 3" key="1">
    <citation type="submission" date="2014-06" db="EMBL/GenBank/DDBJ databases">
        <title>Evolutionary Origins and Diversification of the Mycorrhizal Mutualists.</title>
        <authorList>
            <consortium name="DOE Joint Genome Institute"/>
            <consortium name="Mycorrhizal Genomics Consortium"/>
            <person name="Kohler A."/>
            <person name="Kuo A."/>
            <person name="Nagy L.G."/>
            <person name="Floudas D."/>
            <person name="Copeland A."/>
            <person name="Barry K.W."/>
            <person name="Cichocki N."/>
            <person name="Veneault-Fourrey C."/>
            <person name="LaButti K."/>
            <person name="Lindquist E.A."/>
            <person name="Lipzen A."/>
            <person name="Lundell T."/>
            <person name="Morin E."/>
            <person name="Murat C."/>
            <person name="Riley R."/>
            <person name="Ohm R."/>
            <person name="Sun H."/>
            <person name="Tunlid A."/>
            <person name="Henrissat B."/>
            <person name="Grigoriev I.V."/>
            <person name="Hibbett D.S."/>
            <person name="Martin F."/>
        </authorList>
    </citation>
    <scope>NUCLEOTIDE SEQUENCE [LARGE SCALE GENOMIC DNA]</scope>
    <source>
        <strain evidence="2 3">SS14</strain>
    </source>
</reference>
<name>A0A0C9UGK6_SPHS4</name>
<organism evidence="2 3">
    <name type="scientific">Sphaerobolus stellatus (strain SS14)</name>
    <dbReference type="NCBI Taxonomy" id="990650"/>
    <lineage>
        <taxon>Eukaryota</taxon>
        <taxon>Fungi</taxon>
        <taxon>Dikarya</taxon>
        <taxon>Basidiomycota</taxon>
        <taxon>Agaricomycotina</taxon>
        <taxon>Agaricomycetes</taxon>
        <taxon>Phallomycetidae</taxon>
        <taxon>Geastrales</taxon>
        <taxon>Sphaerobolaceae</taxon>
        <taxon>Sphaerobolus</taxon>
    </lineage>
</organism>
<proteinExistence type="predicted"/>
<evidence type="ECO:0000256" key="1">
    <source>
        <dbReference type="SAM" id="MobiDB-lite"/>
    </source>
</evidence>
<dbReference type="Proteomes" id="UP000054279">
    <property type="component" value="Unassembled WGS sequence"/>
</dbReference>
<accession>A0A0C9UGK6</accession>
<evidence type="ECO:0000313" key="2">
    <source>
        <dbReference type="EMBL" id="KIJ42203.1"/>
    </source>
</evidence>
<dbReference type="HOGENOM" id="CLU_863739_0_0_1"/>
<protein>
    <submittedName>
        <fullName evidence="2">Uncharacterized protein</fullName>
    </submittedName>
</protein>
<feature type="region of interest" description="Disordered" evidence="1">
    <location>
        <begin position="94"/>
        <end position="133"/>
    </location>
</feature>
<sequence length="322" mass="35162">MEEILVTSTITKSLLYVATATATATATVNSTLTSSQQGIIYPPPSPYLIVSTSLQTHRHGRETGSNCEHDHECIVPLQMQRKLYTFLSLITPGSSCRGAQSGRPTLCPRRKAKAKRRTSAPGNDVSNSASDERDEHYGFSQGIYVLCTWLILKCGKRTLKFEKPQSTERTMKMSFYRILDMAQPMTALDDDVHELKLDTASQLPDGASNAIKAIKETKPAAAPPNTSVVSSVPHSSRPVIVNRILNCTSSDGDIEEAIVAPVRKRKPPGEPVEQDRHAVKKPKVAGEGTVTVDTEMIADDEKRNVGAVPKKRIEPLQSDEAV</sequence>
<feature type="compositionally biased region" description="Polar residues" evidence="1">
    <location>
        <begin position="120"/>
        <end position="129"/>
    </location>
</feature>
<feature type="compositionally biased region" description="Basic residues" evidence="1">
    <location>
        <begin position="108"/>
        <end position="118"/>
    </location>
</feature>
<dbReference type="AlphaFoldDB" id="A0A0C9UGK6"/>
<keyword evidence="3" id="KW-1185">Reference proteome</keyword>
<feature type="region of interest" description="Disordered" evidence="1">
    <location>
        <begin position="263"/>
        <end position="287"/>
    </location>
</feature>
<gene>
    <name evidence="2" type="ORF">M422DRAFT_254593</name>
</gene>
<evidence type="ECO:0000313" key="3">
    <source>
        <dbReference type="Proteomes" id="UP000054279"/>
    </source>
</evidence>